<sequence>MKKILKFLTLSLLVICSFTANLPEAEAYFACAGTPRCADAKLQYGQAMYASSSSVYFTQGETIYYSWENDKPGIMHVAFYISKGGVQVGEMKFAAREGMDYGFYTVKESGYYYLTGACEGGNDTRCQGGGTIQLW</sequence>
<dbReference type="Proteomes" id="UP001322664">
    <property type="component" value="Chromosome"/>
</dbReference>
<evidence type="ECO:0000313" key="3">
    <source>
        <dbReference type="Proteomes" id="UP001322664"/>
    </source>
</evidence>
<dbReference type="EMBL" id="CP137624">
    <property type="protein sequence ID" value="WPK13262.1"/>
    <property type="molecule type" value="Genomic_DNA"/>
</dbReference>
<gene>
    <name evidence="2" type="ORF">R6U77_06185</name>
</gene>
<dbReference type="RefSeq" id="WP_319837801.1">
    <property type="nucleotide sequence ID" value="NZ_CP137624.1"/>
</dbReference>
<feature type="chain" id="PRO_5047352944" evidence="1">
    <location>
        <begin position="23"/>
        <end position="135"/>
    </location>
</feature>
<proteinExistence type="predicted"/>
<reference evidence="2 3" key="1">
    <citation type="submission" date="2023-09" db="EMBL/GenBank/DDBJ databases">
        <authorList>
            <person name="Page C.A."/>
            <person name="Perez-Diaz I.M."/>
        </authorList>
    </citation>
    <scope>NUCLEOTIDE SEQUENCE [LARGE SCALE GENOMIC DNA]</scope>
    <source>
        <strain evidence="2 3">Ll15</strain>
    </source>
</reference>
<protein>
    <submittedName>
        <fullName evidence="2">Uncharacterized protein</fullName>
    </submittedName>
</protein>
<organism evidence="2 3">
    <name type="scientific">Lysinibacillus louembei</name>
    <dbReference type="NCBI Taxonomy" id="1470088"/>
    <lineage>
        <taxon>Bacteria</taxon>
        <taxon>Bacillati</taxon>
        <taxon>Bacillota</taxon>
        <taxon>Bacilli</taxon>
        <taxon>Bacillales</taxon>
        <taxon>Bacillaceae</taxon>
        <taxon>Lysinibacillus</taxon>
    </lineage>
</organism>
<name>A0ABZ0S5G9_9BACI</name>
<keyword evidence="1" id="KW-0732">Signal</keyword>
<evidence type="ECO:0000313" key="2">
    <source>
        <dbReference type="EMBL" id="WPK13262.1"/>
    </source>
</evidence>
<feature type="signal peptide" evidence="1">
    <location>
        <begin position="1"/>
        <end position="22"/>
    </location>
</feature>
<evidence type="ECO:0000256" key="1">
    <source>
        <dbReference type="SAM" id="SignalP"/>
    </source>
</evidence>
<accession>A0ABZ0S5G9</accession>
<keyword evidence="3" id="KW-1185">Reference proteome</keyword>